<organism evidence="1 2">
    <name type="scientific">Caerostris extrusa</name>
    <name type="common">Bark spider</name>
    <name type="synonym">Caerostris bankana</name>
    <dbReference type="NCBI Taxonomy" id="172846"/>
    <lineage>
        <taxon>Eukaryota</taxon>
        <taxon>Metazoa</taxon>
        <taxon>Ecdysozoa</taxon>
        <taxon>Arthropoda</taxon>
        <taxon>Chelicerata</taxon>
        <taxon>Arachnida</taxon>
        <taxon>Araneae</taxon>
        <taxon>Araneomorphae</taxon>
        <taxon>Entelegynae</taxon>
        <taxon>Araneoidea</taxon>
        <taxon>Araneidae</taxon>
        <taxon>Caerostris</taxon>
    </lineage>
</organism>
<accession>A0AAV4VJP3</accession>
<sequence length="72" mass="8329">MGSGITQIGSEDTWQAFHPRFHVAVEIPLRLLFPDYFYPIVRPADRLQYEAVLGTLYACKETLFDIQQVVKQ</sequence>
<dbReference type="EMBL" id="BPLR01014619">
    <property type="protein sequence ID" value="GIY70064.1"/>
    <property type="molecule type" value="Genomic_DNA"/>
</dbReference>
<gene>
    <name evidence="1" type="ORF">CEXT_136241</name>
</gene>
<reference evidence="1 2" key="1">
    <citation type="submission" date="2021-06" db="EMBL/GenBank/DDBJ databases">
        <title>Caerostris extrusa draft genome.</title>
        <authorList>
            <person name="Kono N."/>
            <person name="Arakawa K."/>
        </authorList>
    </citation>
    <scope>NUCLEOTIDE SEQUENCE [LARGE SCALE GENOMIC DNA]</scope>
</reference>
<evidence type="ECO:0000313" key="1">
    <source>
        <dbReference type="EMBL" id="GIY70064.1"/>
    </source>
</evidence>
<dbReference type="AlphaFoldDB" id="A0AAV4VJP3"/>
<proteinExistence type="predicted"/>
<protein>
    <submittedName>
        <fullName evidence="1">Uncharacterized protein</fullName>
    </submittedName>
</protein>
<name>A0AAV4VJP3_CAEEX</name>
<keyword evidence="2" id="KW-1185">Reference proteome</keyword>
<evidence type="ECO:0000313" key="2">
    <source>
        <dbReference type="Proteomes" id="UP001054945"/>
    </source>
</evidence>
<dbReference type="Proteomes" id="UP001054945">
    <property type="component" value="Unassembled WGS sequence"/>
</dbReference>
<comment type="caution">
    <text evidence="1">The sequence shown here is derived from an EMBL/GenBank/DDBJ whole genome shotgun (WGS) entry which is preliminary data.</text>
</comment>